<name>A0A0N0DCV5_FUSLA</name>
<dbReference type="Gene3D" id="3.40.395.10">
    <property type="entry name" value="Adenoviral Proteinase, Chain A"/>
    <property type="match status" value="1"/>
</dbReference>
<comment type="caution">
    <text evidence="2">The sequence shown here is derived from an EMBL/GenBank/DDBJ whole genome shotgun (WGS) entry which is preliminary data.</text>
</comment>
<evidence type="ECO:0008006" key="4">
    <source>
        <dbReference type="Google" id="ProtNLM"/>
    </source>
</evidence>
<dbReference type="EMBL" id="JXCE01000247">
    <property type="protein sequence ID" value="KPA38771.1"/>
    <property type="molecule type" value="Genomic_DNA"/>
</dbReference>
<dbReference type="AlphaFoldDB" id="A0A0N0DCV5"/>
<gene>
    <name evidence="2" type="ORF">FLAG1_08395</name>
</gene>
<reference evidence="2 3" key="1">
    <citation type="submission" date="2015-04" db="EMBL/GenBank/DDBJ databases">
        <title>The draft genome sequence of Fusarium langsethiae, a T-2/HT-2 mycotoxin producer.</title>
        <authorList>
            <person name="Lysoe E."/>
            <person name="Divon H.H."/>
            <person name="Terzi V."/>
            <person name="Orru L."/>
            <person name="Lamontanara A."/>
            <person name="Kolseth A.-K."/>
            <person name="Frandsen R.J."/>
            <person name="Nielsen K."/>
            <person name="Thrane U."/>
        </authorList>
    </citation>
    <scope>NUCLEOTIDE SEQUENCE [LARGE SCALE GENOMIC DNA]</scope>
    <source>
        <strain evidence="2 3">Fl201059</strain>
    </source>
</reference>
<organism evidence="2 3">
    <name type="scientific">Fusarium langsethiae</name>
    <dbReference type="NCBI Taxonomy" id="179993"/>
    <lineage>
        <taxon>Eukaryota</taxon>
        <taxon>Fungi</taxon>
        <taxon>Dikarya</taxon>
        <taxon>Ascomycota</taxon>
        <taxon>Pezizomycotina</taxon>
        <taxon>Sordariomycetes</taxon>
        <taxon>Hypocreomycetidae</taxon>
        <taxon>Hypocreales</taxon>
        <taxon>Nectriaceae</taxon>
        <taxon>Fusarium</taxon>
    </lineage>
</organism>
<evidence type="ECO:0000313" key="2">
    <source>
        <dbReference type="EMBL" id="KPA38771.1"/>
    </source>
</evidence>
<dbReference type="Proteomes" id="UP000037904">
    <property type="component" value="Unassembled WGS sequence"/>
</dbReference>
<sequence length="695" mass="77070">MFPTSGQSTADLDPPISLSRTSVAQPERDPTTCVVEPLTPCTADHHSSQDTHSPERTASAARSLLHLLRLPLILDGILRNVDEGEQLSQRLRSALSQRSVRERQRIRSFANDLCCACDDLLDEGPSLVDEDIDAEGGQAHQQKHKGEAAVEDRAGLEPSMEPPVPICLAAIAGKKKDDTVFERCDEMVSSGTQPRMDHNAATQFDLQDTEKSGPRLPEAEVADIGGLNSEAFCTATFRPSSPVGKSICSRLVAEDSSTSAVKAAPLVTFPKATPSIEPLTPERTPSRTGFREVTVLTPPKDNYLLDQVIGDFIHDSYEQVRRFNLPGNSQETYKALFDSLPTRATQVDREQKDEILWSGGSQWVSLLEAGYGERQKGTIAYALTALSFARWHASQVQLIDGATTTQGAAQGVSARILGPRPRPEDENGLRVWERSRKKLNTHLARGRKWARLVEELGIGILLKNPWQLAKSSQPQLDILIRGLLGDPEKMTVLELLTDQVALFLDIGKTDSGKFRKDLETEGLPLSSPLPPLKRGELGDLYTLVRDSIDGDRLLIAETDFEFGVESIQKLDGTTWLNDEVILACLHLSDRLPFVRIGFSIPVHQQTEVHRPMPRPFERAAKQLEEWRSMTEEQSWLICFFPLLQHENHFSLLEVNERERCVFHYDSLSKGECNDIKVQTASLGSEHSTKCLTGGV</sequence>
<feature type="compositionally biased region" description="Polar residues" evidence="1">
    <location>
        <begin position="1"/>
        <end position="10"/>
    </location>
</feature>
<feature type="region of interest" description="Disordered" evidence="1">
    <location>
        <begin position="1"/>
        <end position="58"/>
    </location>
</feature>
<dbReference type="InterPro" id="IPR038765">
    <property type="entry name" value="Papain-like_cys_pep_sf"/>
</dbReference>
<proteinExistence type="predicted"/>
<dbReference type="SUPFAM" id="SSF54001">
    <property type="entry name" value="Cysteine proteinases"/>
    <property type="match status" value="1"/>
</dbReference>
<accession>A0A0N0DCV5</accession>
<feature type="compositionally biased region" description="Basic and acidic residues" evidence="1">
    <location>
        <begin position="43"/>
        <end position="55"/>
    </location>
</feature>
<keyword evidence="3" id="KW-1185">Reference proteome</keyword>
<protein>
    <recommendedName>
        <fullName evidence="4">Ubiquitin-like protease family profile domain-containing protein</fullName>
    </recommendedName>
</protein>
<evidence type="ECO:0000256" key="1">
    <source>
        <dbReference type="SAM" id="MobiDB-lite"/>
    </source>
</evidence>
<evidence type="ECO:0000313" key="3">
    <source>
        <dbReference type="Proteomes" id="UP000037904"/>
    </source>
</evidence>